<dbReference type="EMBL" id="FWXH01000017">
    <property type="protein sequence ID" value="SMC27401.1"/>
    <property type="molecule type" value="Genomic_DNA"/>
</dbReference>
<dbReference type="Gene3D" id="2.10.109.10">
    <property type="entry name" value="Umud Fragment, subunit A"/>
    <property type="match status" value="1"/>
</dbReference>
<comment type="similarity">
    <text evidence="3 7">Belongs to the peptidase S26 family.</text>
</comment>
<comment type="catalytic activity">
    <reaction evidence="1 7">
        <text>Cleavage of hydrophobic, N-terminal signal or leader sequences from secreted and periplasmic proteins.</text>
        <dbReference type="EC" id="3.4.21.89"/>
    </reaction>
</comment>
<dbReference type="STRING" id="1121291.SAMN02745134_03160"/>
<dbReference type="InterPro" id="IPR000223">
    <property type="entry name" value="Pept_S26A_signal_pept_1"/>
</dbReference>
<name>A0A1W1XV34_9CLOT</name>
<feature type="domain" description="Peptidase S26" evidence="8">
    <location>
        <begin position="9"/>
        <end position="168"/>
    </location>
</feature>
<dbReference type="GO" id="GO:0006465">
    <property type="term" value="P:signal peptide processing"/>
    <property type="evidence" value="ECO:0007669"/>
    <property type="project" value="InterPro"/>
</dbReference>
<evidence type="ECO:0000256" key="4">
    <source>
        <dbReference type="ARBA" id="ARBA00013208"/>
    </source>
</evidence>
<feature type="active site" evidence="6">
    <location>
        <position position="82"/>
    </location>
</feature>
<organism evidence="9 10">
    <name type="scientific">Clostridium acidisoli DSM 12555</name>
    <dbReference type="NCBI Taxonomy" id="1121291"/>
    <lineage>
        <taxon>Bacteria</taxon>
        <taxon>Bacillati</taxon>
        <taxon>Bacillota</taxon>
        <taxon>Clostridia</taxon>
        <taxon>Eubacteriales</taxon>
        <taxon>Clostridiaceae</taxon>
        <taxon>Clostridium</taxon>
    </lineage>
</organism>
<evidence type="ECO:0000256" key="5">
    <source>
        <dbReference type="ARBA" id="ARBA00022801"/>
    </source>
</evidence>
<evidence type="ECO:0000313" key="9">
    <source>
        <dbReference type="EMBL" id="SMC27401.1"/>
    </source>
</evidence>
<dbReference type="EC" id="3.4.21.89" evidence="4 7"/>
<evidence type="ECO:0000259" key="8">
    <source>
        <dbReference type="Pfam" id="PF10502"/>
    </source>
</evidence>
<evidence type="ECO:0000313" key="10">
    <source>
        <dbReference type="Proteomes" id="UP000192468"/>
    </source>
</evidence>
<dbReference type="PANTHER" id="PTHR43390">
    <property type="entry name" value="SIGNAL PEPTIDASE I"/>
    <property type="match status" value="1"/>
</dbReference>
<protein>
    <recommendedName>
        <fullName evidence="4 7">Signal peptidase I</fullName>
        <ecNumber evidence="4 7">3.4.21.89</ecNumber>
    </recommendedName>
</protein>
<dbReference type="Proteomes" id="UP000192468">
    <property type="component" value="Unassembled WGS sequence"/>
</dbReference>
<evidence type="ECO:0000256" key="1">
    <source>
        <dbReference type="ARBA" id="ARBA00000677"/>
    </source>
</evidence>
<dbReference type="NCBIfam" id="TIGR02227">
    <property type="entry name" value="sigpep_I_bact"/>
    <property type="match status" value="1"/>
</dbReference>
<keyword evidence="7" id="KW-0645">Protease</keyword>
<gene>
    <name evidence="9" type="ORF">SAMN02745134_03160</name>
</gene>
<dbReference type="InterPro" id="IPR019758">
    <property type="entry name" value="Pept_S26A_signal_pept_1_CS"/>
</dbReference>
<accession>A0A1W1XV34</accession>
<keyword evidence="5 7" id="KW-0378">Hydrolase</keyword>
<dbReference type="RefSeq" id="WP_084117104.1">
    <property type="nucleotide sequence ID" value="NZ_FWXH01000017.1"/>
</dbReference>
<dbReference type="PROSITE" id="PS00761">
    <property type="entry name" value="SPASE_I_3"/>
    <property type="match status" value="1"/>
</dbReference>
<evidence type="ECO:0000256" key="7">
    <source>
        <dbReference type="RuleBase" id="RU362042"/>
    </source>
</evidence>
<evidence type="ECO:0000256" key="3">
    <source>
        <dbReference type="ARBA" id="ARBA00009370"/>
    </source>
</evidence>
<feature type="active site" evidence="6">
    <location>
        <position position="39"/>
    </location>
</feature>
<dbReference type="Pfam" id="PF10502">
    <property type="entry name" value="Peptidase_S26"/>
    <property type="match status" value="1"/>
</dbReference>
<dbReference type="GO" id="GO:0004252">
    <property type="term" value="F:serine-type endopeptidase activity"/>
    <property type="evidence" value="ECO:0007669"/>
    <property type="project" value="InterPro"/>
</dbReference>
<dbReference type="InterPro" id="IPR036286">
    <property type="entry name" value="LexA/Signal_pep-like_sf"/>
</dbReference>
<evidence type="ECO:0000256" key="6">
    <source>
        <dbReference type="PIRSR" id="PIRSR600223-1"/>
    </source>
</evidence>
<dbReference type="OrthoDB" id="9802919at2"/>
<comment type="subcellular location">
    <subcellularLocation>
        <location evidence="2">Cell membrane</location>
        <topology evidence="2">Single-pass type II membrane protein</topology>
    </subcellularLocation>
    <subcellularLocation>
        <location evidence="7">Membrane</location>
        <topology evidence="7">Single-pass type II membrane protein</topology>
    </subcellularLocation>
</comment>
<dbReference type="PRINTS" id="PR00727">
    <property type="entry name" value="LEADERPTASE"/>
</dbReference>
<dbReference type="InterPro" id="IPR019533">
    <property type="entry name" value="Peptidase_S26"/>
</dbReference>
<dbReference type="GO" id="GO:0005886">
    <property type="term" value="C:plasma membrane"/>
    <property type="evidence" value="ECO:0007669"/>
    <property type="project" value="UniProtKB-SubCell"/>
</dbReference>
<dbReference type="PANTHER" id="PTHR43390:SF1">
    <property type="entry name" value="CHLOROPLAST PROCESSING PEPTIDASE"/>
    <property type="match status" value="1"/>
</dbReference>
<proteinExistence type="inferred from homology"/>
<reference evidence="9 10" key="1">
    <citation type="submission" date="2017-04" db="EMBL/GenBank/DDBJ databases">
        <authorList>
            <person name="Afonso C.L."/>
            <person name="Miller P.J."/>
            <person name="Scott M.A."/>
            <person name="Spackman E."/>
            <person name="Goraichik I."/>
            <person name="Dimitrov K.M."/>
            <person name="Suarez D.L."/>
            <person name="Swayne D.E."/>
        </authorList>
    </citation>
    <scope>NUCLEOTIDE SEQUENCE [LARGE SCALE GENOMIC DNA]</scope>
    <source>
        <strain evidence="9 10">DSM 12555</strain>
    </source>
</reference>
<dbReference type="CDD" id="cd06530">
    <property type="entry name" value="S26_SPase_I"/>
    <property type="match status" value="1"/>
</dbReference>
<sequence>MKNIKKEVINWTICIGSAIVFSLTLRTYVFARAVVNQTSMLPTLKPNDSVITENISPHFLNVKRGEIITFDSGDVSKDKYIKRVIAIEGDEIEITNGKIYLNGSKLDEKYIDSTIITNGGTYLHENQKIKIKKGFVFVLGDNRSVSNDSRNFGPINIKSIDGHVVLRIYPFKKINPF</sequence>
<keyword evidence="10" id="KW-1185">Reference proteome</keyword>
<dbReference type="SUPFAM" id="SSF51306">
    <property type="entry name" value="LexA/Signal peptidase"/>
    <property type="match status" value="1"/>
</dbReference>
<dbReference type="GO" id="GO:0009003">
    <property type="term" value="F:signal peptidase activity"/>
    <property type="evidence" value="ECO:0007669"/>
    <property type="project" value="UniProtKB-EC"/>
</dbReference>
<evidence type="ECO:0000256" key="2">
    <source>
        <dbReference type="ARBA" id="ARBA00004401"/>
    </source>
</evidence>
<dbReference type="AlphaFoldDB" id="A0A1W1XV34"/>